<dbReference type="Proteomes" id="UP000031327">
    <property type="component" value="Unassembled WGS sequence"/>
</dbReference>
<dbReference type="InterPro" id="IPR001702">
    <property type="entry name" value="Porin_Gram-ve"/>
</dbReference>
<dbReference type="InterPro" id="IPR033900">
    <property type="entry name" value="Gram_neg_porin_domain"/>
</dbReference>
<dbReference type="InterPro" id="IPR050298">
    <property type="entry name" value="Gram-neg_bact_OMP"/>
</dbReference>
<keyword evidence="7" id="KW-0406">Ion transport</keyword>
<feature type="domain" description="Porin" evidence="12">
    <location>
        <begin position="12"/>
        <end position="297"/>
    </location>
</feature>
<keyword evidence="9" id="KW-0472">Membrane</keyword>
<dbReference type="Pfam" id="PF13609">
    <property type="entry name" value="Porin_4"/>
    <property type="match status" value="1"/>
</dbReference>
<dbReference type="AlphaFoldDB" id="A0A0C1QI95"/>
<dbReference type="PRINTS" id="PR00182">
    <property type="entry name" value="ECOLNEIPORIN"/>
</dbReference>
<dbReference type="InterPro" id="IPR023614">
    <property type="entry name" value="Porin_dom_sf"/>
</dbReference>
<dbReference type="SUPFAM" id="SSF56935">
    <property type="entry name" value="Porins"/>
    <property type="match status" value="1"/>
</dbReference>
<evidence type="ECO:0000256" key="5">
    <source>
        <dbReference type="ARBA" id="ARBA00022692"/>
    </source>
</evidence>
<dbReference type="PANTHER" id="PTHR34501">
    <property type="entry name" value="PROTEIN YDDL-RELATED"/>
    <property type="match status" value="1"/>
</dbReference>
<dbReference type="GO" id="GO:0009279">
    <property type="term" value="C:cell outer membrane"/>
    <property type="evidence" value="ECO:0007669"/>
    <property type="project" value="UniProtKB-SubCell"/>
</dbReference>
<evidence type="ECO:0000256" key="6">
    <source>
        <dbReference type="ARBA" id="ARBA00022729"/>
    </source>
</evidence>
<evidence type="ECO:0000256" key="2">
    <source>
        <dbReference type="ARBA" id="ARBA00011233"/>
    </source>
</evidence>
<protein>
    <submittedName>
        <fullName evidence="13">Porin</fullName>
    </submittedName>
</protein>
<dbReference type="OrthoDB" id="8173690at2"/>
<comment type="caution">
    <text evidence="13">The sequence shown here is derived from an EMBL/GenBank/DDBJ whole genome shotgun (WGS) entry which is preliminary data.</text>
</comment>
<keyword evidence="6 11" id="KW-0732">Signal</keyword>
<evidence type="ECO:0000256" key="8">
    <source>
        <dbReference type="ARBA" id="ARBA00023114"/>
    </source>
</evidence>
<keyword evidence="4" id="KW-1134">Transmembrane beta strand</keyword>
<proteinExistence type="predicted"/>
<dbReference type="EMBL" id="JWIC01000010">
    <property type="protein sequence ID" value="KID54892.1"/>
    <property type="molecule type" value="Genomic_DNA"/>
</dbReference>
<comment type="subunit">
    <text evidence="2">Homotrimer.</text>
</comment>
<evidence type="ECO:0000259" key="12">
    <source>
        <dbReference type="Pfam" id="PF13609"/>
    </source>
</evidence>
<evidence type="ECO:0000313" key="13">
    <source>
        <dbReference type="EMBL" id="KID54892.1"/>
    </source>
</evidence>
<accession>A0A0C1QI95</accession>
<keyword evidence="3" id="KW-0813">Transport</keyword>
<evidence type="ECO:0000256" key="11">
    <source>
        <dbReference type="SAM" id="SignalP"/>
    </source>
</evidence>
<keyword evidence="5" id="KW-0812">Transmembrane</keyword>
<feature type="signal peptide" evidence="11">
    <location>
        <begin position="1"/>
        <end position="22"/>
    </location>
</feature>
<dbReference type="GO" id="GO:0046930">
    <property type="term" value="C:pore complex"/>
    <property type="evidence" value="ECO:0007669"/>
    <property type="project" value="UniProtKB-KW"/>
</dbReference>
<comment type="subcellular location">
    <subcellularLocation>
        <location evidence="1">Cell outer membrane</location>
        <topology evidence="1">Multi-pass membrane protein</topology>
    </subcellularLocation>
</comment>
<dbReference type="Gene3D" id="2.40.160.10">
    <property type="entry name" value="Porin"/>
    <property type="match status" value="1"/>
</dbReference>
<sequence>MKLTKSALLLSILSGLSLNAHADVDVYGKANLSVQSSDEGDGSFTEVKSNASRFGFKGSEKLDSGLEVIYKLEFQVDVSDADSKGDDDNITARNQYVGLKGKYGEVVIGRNDTAFKLSQGKLDLFNDLEADIKNIWKGENRLGDSLSFKSASYNGFKVLGTFIAEDATDGENGYSGAVTYGDAKLKKSKFYVALAGDSEVKGYDALRLSGQYKATDDLKLGAMYQKQEKVDGTGTADGFLVNAAYSFGANTVKIQYQMIDFDAAASKDVDGISIGIDHKLAKAAKLYAFYSSVDEDAGTEEDYLGLGIEYKF</sequence>
<keyword evidence="10" id="KW-0998">Cell outer membrane</keyword>
<evidence type="ECO:0000256" key="1">
    <source>
        <dbReference type="ARBA" id="ARBA00004571"/>
    </source>
</evidence>
<evidence type="ECO:0000256" key="7">
    <source>
        <dbReference type="ARBA" id="ARBA00023065"/>
    </source>
</evidence>
<evidence type="ECO:0000256" key="4">
    <source>
        <dbReference type="ARBA" id="ARBA00022452"/>
    </source>
</evidence>
<gene>
    <name evidence="13" type="ORF">JF50_23910</name>
</gene>
<dbReference type="CDD" id="cd00342">
    <property type="entry name" value="gram_neg_porins"/>
    <property type="match status" value="1"/>
</dbReference>
<evidence type="ECO:0000256" key="9">
    <source>
        <dbReference type="ARBA" id="ARBA00023136"/>
    </source>
</evidence>
<feature type="chain" id="PRO_5002151223" evidence="11">
    <location>
        <begin position="23"/>
        <end position="312"/>
    </location>
</feature>
<dbReference type="PANTHER" id="PTHR34501:SF9">
    <property type="entry name" value="MAJOR OUTER MEMBRANE PROTEIN P.IA"/>
    <property type="match status" value="1"/>
</dbReference>
<dbReference type="GO" id="GO:0034220">
    <property type="term" value="P:monoatomic ion transmembrane transport"/>
    <property type="evidence" value="ECO:0007669"/>
    <property type="project" value="InterPro"/>
</dbReference>
<organism evidence="13 14">
    <name type="scientific">Pseudoalteromonas luteoviolacea</name>
    <dbReference type="NCBI Taxonomy" id="43657"/>
    <lineage>
        <taxon>Bacteria</taxon>
        <taxon>Pseudomonadati</taxon>
        <taxon>Pseudomonadota</taxon>
        <taxon>Gammaproteobacteria</taxon>
        <taxon>Alteromonadales</taxon>
        <taxon>Pseudoalteromonadaceae</taxon>
        <taxon>Pseudoalteromonas</taxon>
    </lineage>
</organism>
<dbReference type="GO" id="GO:0015288">
    <property type="term" value="F:porin activity"/>
    <property type="evidence" value="ECO:0007669"/>
    <property type="project" value="UniProtKB-KW"/>
</dbReference>
<name>A0A0C1QI95_9GAMM</name>
<evidence type="ECO:0000256" key="10">
    <source>
        <dbReference type="ARBA" id="ARBA00023237"/>
    </source>
</evidence>
<dbReference type="RefSeq" id="WP_039611787.1">
    <property type="nucleotide sequence ID" value="NZ_JWIC01000010.1"/>
</dbReference>
<evidence type="ECO:0000256" key="3">
    <source>
        <dbReference type="ARBA" id="ARBA00022448"/>
    </source>
</evidence>
<keyword evidence="8" id="KW-0626">Porin</keyword>
<evidence type="ECO:0000313" key="14">
    <source>
        <dbReference type="Proteomes" id="UP000031327"/>
    </source>
</evidence>
<reference evidence="13 14" key="1">
    <citation type="submission" date="2014-12" db="EMBL/GenBank/DDBJ databases">
        <title>Draft Genome Sequence of Pseudoalteromonas luteoviolacea HI1.</title>
        <authorList>
            <person name="Asahina A.Y."/>
            <person name="Hadfield M.G."/>
        </authorList>
    </citation>
    <scope>NUCLEOTIDE SEQUENCE [LARGE SCALE GENOMIC DNA]</scope>
    <source>
        <strain evidence="13 14">HI1</strain>
    </source>
</reference>